<reference evidence="1" key="2">
    <citation type="submission" date="2025-09" db="UniProtKB">
        <authorList>
            <consortium name="EnsemblPlants"/>
        </authorList>
    </citation>
    <scope>IDENTIFICATION</scope>
</reference>
<dbReference type="Proteomes" id="UP001732700">
    <property type="component" value="Chromosome 6C"/>
</dbReference>
<evidence type="ECO:0000313" key="2">
    <source>
        <dbReference type="Proteomes" id="UP001732700"/>
    </source>
</evidence>
<evidence type="ECO:0000313" key="1">
    <source>
        <dbReference type="EnsemblPlants" id="AVESA.00010b.r2.6CG1131720.2.CDS"/>
    </source>
</evidence>
<proteinExistence type="predicted"/>
<organism evidence="1 2">
    <name type="scientific">Avena sativa</name>
    <name type="common">Oat</name>
    <dbReference type="NCBI Taxonomy" id="4498"/>
    <lineage>
        <taxon>Eukaryota</taxon>
        <taxon>Viridiplantae</taxon>
        <taxon>Streptophyta</taxon>
        <taxon>Embryophyta</taxon>
        <taxon>Tracheophyta</taxon>
        <taxon>Spermatophyta</taxon>
        <taxon>Magnoliopsida</taxon>
        <taxon>Liliopsida</taxon>
        <taxon>Poales</taxon>
        <taxon>Poaceae</taxon>
        <taxon>BOP clade</taxon>
        <taxon>Pooideae</taxon>
        <taxon>Poodae</taxon>
        <taxon>Poeae</taxon>
        <taxon>Poeae Chloroplast Group 1 (Aveneae type)</taxon>
        <taxon>Aveninae</taxon>
        <taxon>Avena</taxon>
    </lineage>
</organism>
<sequence length="1789" mass="193505">MAPKAGKAKPKAKGDKKKKEEKVLPTVLDVTVETPDYTHLTLKGISTDRILDVRKLLAVHVDTCHLTSFSLSHEVRGAQLKDTVEIASLKPCHLSIVEEDYTEELAVAHVRRMLDVVACTTAFGVRKPEQKPVPAADAAVDADKPGSPGAAVAGGGEEPMYPPPKLGEFYDFFSFSHLSPPIHYIRRSTRPFVDDKREEDFFQIDVRVCNGKPVTIVASRAGFYPSGKRALISHSLVGLLQQTNRGFEGAYKALMKAFVEHNKFGNLPYGFRSNTWVVPPVVADSPSVFPPLPTEDETWGGNGGGMGRDGKHDHRPWAKEFAILAAMPCKTAEERQVRDRKAFLLHSLFVDVGVLKAIAAIQQMIPGDKSSHEKTNGTASPVLHTQQIGDMKIMVTKDKADASSKLDVKLDGSQAPGVSSDELAKRNLLKGITADESATVHDTATLGVVLVKHCGYTAVVQVPLDAQLTTGVPAQQDIHIEDQPEGGSNALNVNSLRMLLQKSCVQSSGAVQRLQSSDSEVSETTTNFVRKIITDSLHNLEGESPRETRPIRWELGACWVQHLQSQTSEKTDTKKSDETKDVPAVKGLGKQFGQLKEIKKKSDDKSGKSASAKESTLPNTSDAHTHNTGSTQEDKEAILQKALSEAAFQRLRESETGLHAKSPDELIEMAHKYYDDTALPKLVADFGSLELSPVDGRTLTDFMHTRGLQMRSLGQVVELSDKLPHIQSLCIHEMVVRAFKHIIRAVIAAVDDINDMAESVASCLNILLGPFPEENKDGKCIEDHNLRQKWLEVFLLKRFGLGWKDEYSLDLRKYAILRGVCHKVGLELVTKDYDMDMPHAFRKLDIISIVPIYKHVACSSADGRTLLESSKTFLDKGKLEDAVNYGTKALAKLVAVCGPYHRMTAGAYSLLAVVLYHTGDFNQATIYQQKALDINERELGLDHPDTMKSYGDLAVFYYRLQHTELALKYVNRALYLLHLTCGPSHPNTAATYINVAMMEEGLGNVHVALRYLHEALKCNQRLLGVDHIQTAASYHAIAIALSLMEAYSLSVQHEKTTLRILQAKLGSEDLRTQDAAAWLEYFESKALEQQEAARNGTPKPDASIASRGHLSVSDLLDYINPDDELKAKEMLKKQARAKIKGRTGQNPSDMADDEDQRSPPPNNDRSSTDKENFEVKDKLTEKKNSEVKGNGTIVEHEKVKLKDEIPSNTVVQMPQDDYTEEYRSDEGWQEAVPKGRTTGNRKAGASARRPNLAKINTNATNSSENGRYKGRVPSNFSSPRVSPNETAASVASSPLAKKLTKSSSFSSKAGNPSISSNSGDNSPKPKSMAASLATTAAAAKVIPSAAPIVSQTVRKSLSYKEVAIAAPGTLVKALTDVHTEEKGATDPSLNLESAKASKESNVCSSEEKDGTIKVSPKDNNSQVSKATDEHKSSNSGSEQANGSVGSNQAEKASDSVETSTEKNQSSAAQADVPNEEAPVLTEANDSSSNDDERDPGEDNQEQLSSGAENEKSSPSGSEKNDSPVEGAKETTSKLSAAAAPFSPATVPAFGSMAVPGFREHGGLLPSPANVPPMLSIPLRKHPHQSATARVPYGPRLAGGFNRSGHRVPRNKPVLPSGEVVPEANTSPKVMNPHAAEFVPGQSQSPNGHPASPNEPLASPAGIQASLDGLPSSPDSHVESPKTASPQVSESSETSPEGNDTSSGVDVEAGSENKNTEEKSNHVESEDSEVKPDIQTIVSEGAEVDATVPKDAQDDSSAPKDAQDDSSVTEKPKSWADYSDGEVEAVQLAS</sequence>
<accession>A0ACD5ZC83</accession>
<reference evidence="1" key="1">
    <citation type="submission" date="2021-05" db="EMBL/GenBank/DDBJ databases">
        <authorList>
            <person name="Scholz U."/>
            <person name="Mascher M."/>
            <person name="Fiebig A."/>
        </authorList>
    </citation>
    <scope>NUCLEOTIDE SEQUENCE [LARGE SCALE GENOMIC DNA]</scope>
</reference>
<dbReference type="EnsemblPlants" id="AVESA.00010b.r2.6CG1131720.2">
    <property type="protein sequence ID" value="AVESA.00010b.r2.6CG1131720.2.CDS"/>
    <property type="gene ID" value="AVESA.00010b.r2.6CG1131720"/>
</dbReference>
<name>A0ACD5ZC83_AVESA</name>
<keyword evidence="2" id="KW-1185">Reference proteome</keyword>
<protein>
    <submittedName>
        <fullName evidence="1">Uncharacterized protein</fullName>
    </submittedName>
</protein>